<keyword evidence="2" id="KW-1185">Reference proteome</keyword>
<dbReference type="EMBL" id="BOMH01000059">
    <property type="protein sequence ID" value="GID69280.1"/>
    <property type="molecule type" value="Genomic_DNA"/>
</dbReference>
<comment type="caution">
    <text evidence="1">The sequence shown here is derived from an EMBL/GenBank/DDBJ whole genome shotgun (WGS) entry which is preliminary data.</text>
</comment>
<accession>A0A919IWC5</accession>
<organism evidence="1 2">
    <name type="scientific">Actinoplanes cyaneus</name>
    <dbReference type="NCBI Taxonomy" id="52696"/>
    <lineage>
        <taxon>Bacteria</taxon>
        <taxon>Bacillati</taxon>
        <taxon>Actinomycetota</taxon>
        <taxon>Actinomycetes</taxon>
        <taxon>Micromonosporales</taxon>
        <taxon>Micromonosporaceae</taxon>
        <taxon>Actinoplanes</taxon>
    </lineage>
</organism>
<name>A0A919IWC5_9ACTN</name>
<evidence type="ECO:0000313" key="2">
    <source>
        <dbReference type="Proteomes" id="UP000619479"/>
    </source>
</evidence>
<sequence>MTGQIPSVSWFWDWVPAADSDATGWPESVAALVDGWTGATVGAAMAGDLLAHAAGLAPNRRLMWGAGFLGEWVRWLPLVAIVEFRQPMPGDSAYLMGAVGAEGFEDDVREPDVEYLSTAHGDAIRVLALTRSGDGSVHGRVDAALRLERPAGDLDVLLTTRADDLGRLAVIGDGMDALLTMIADQSPELRLITAGTDVP</sequence>
<protein>
    <submittedName>
        <fullName evidence="1">Uncharacterized protein</fullName>
    </submittedName>
</protein>
<dbReference type="RefSeq" id="WP_203751405.1">
    <property type="nucleotide sequence ID" value="NZ_BAAAUC010000010.1"/>
</dbReference>
<proteinExistence type="predicted"/>
<dbReference type="Proteomes" id="UP000619479">
    <property type="component" value="Unassembled WGS sequence"/>
</dbReference>
<dbReference type="AlphaFoldDB" id="A0A919IWC5"/>
<gene>
    <name evidence="1" type="ORF">Acy02nite_71610</name>
</gene>
<evidence type="ECO:0000313" key="1">
    <source>
        <dbReference type="EMBL" id="GID69280.1"/>
    </source>
</evidence>
<reference evidence="1" key="1">
    <citation type="submission" date="2021-01" db="EMBL/GenBank/DDBJ databases">
        <title>Whole genome shotgun sequence of Actinoplanes cyaneus NBRC 14990.</title>
        <authorList>
            <person name="Komaki H."/>
            <person name="Tamura T."/>
        </authorList>
    </citation>
    <scope>NUCLEOTIDE SEQUENCE</scope>
    <source>
        <strain evidence="1">NBRC 14990</strain>
    </source>
</reference>